<dbReference type="SUPFAM" id="SSF52540">
    <property type="entry name" value="P-loop containing nucleoside triphosphate hydrolases"/>
    <property type="match status" value="1"/>
</dbReference>
<name>A0A1F7VFK2_9BACT</name>
<dbReference type="GO" id="GO:0006302">
    <property type="term" value="P:double-strand break repair"/>
    <property type="evidence" value="ECO:0007669"/>
    <property type="project" value="TreeGrafter"/>
</dbReference>
<dbReference type="GO" id="GO:0043138">
    <property type="term" value="F:3'-5' DNA helicase activity"/>
    <property type="evidence" value="ECO:0007669"/>
    <property type="project" value="TreeGrafter"/>
</dbReference>
<dbReference type="Gene3D" id="3.40.1440.60">
    <property type="entry name" value="PriA, 3(prime) DNA-binding domain"/>
    <property type="match status" value="1"/>
</dbReference>
<protein>
    <recommendedName>
        <fullName evidence="4">Primosomal protein N' 3' DNA-binding domain-containing protein</fullName>
    </recommendedName>
</protein>
<dbReference type="InterPro" id="IPR041222">
    <property type="entry name" value="PriA_3primeBD"/>
</dbReference>
<dbReference type="AlphaFoldDB" id="A0A1F7VFK2"/>
<evidence type="ECO:0000313" key="5">
    <source>
        <dbReference type="EMBL" id="OGL88908.1"/>
    </source>
</evidence>
<keyword evidence="1" id="KW-0547">Nucleotide-binding</keyword>
<dbReference type="InterPro" id="IPR027417">
    <property type="entry name" value="P-loop_NTPase"/>
</dbReference>
<evidence type="ECO:0000256" key="3">
    <source>
        <dbReference type="ARBA" id="ARBA00023125"/>
    </source>
</evidence>
<proteinExistence type="predicted"/>
<dbReference type="PANTHER" id="PTHR30580">
    <property type="entry name" value="PRIMOSOMAL PROTEIN N"/>
    <property type="match status" value="1"/>
</dbReference>
<evidence type="ECO:0000256" key="1">
    <source>
        <dbReference type="ARBA" id="ARBA00022741"/>
    </source>
</evidence>
<evidence type="ECO:0000256" key="2">
    <source>
        <dbReference type="ARBA" id="ARBA00022840"/>
    </source>
</evidence>
<organism evidence="5 6">
    <name type="scientific">Candidatus Uhrbacteria bacterium RIFCSPLOWO2_02_FULL_49_11</name>
    <dbReference type="NCBI Taxonomy" id="1802409"/>
    <lineage>
        <taxon>Bacteria</taxon>
        <taxon>Candidatus Uhriibacteriota</taxon>
    </lineage>
</organism>
<gene>
    <name evidence="5" type="ORF">A3I42_01415</name>
</gene>
<comment type="caution">
    <text evidence="5">The sequence shown here is derived from an EMBL/GenBank/DDBJ whole genome shotgun (WGS) entry which is preliminary data.</text>
</comment>
<keyword evidence="3" id="KW-0238">DNA-binding</keyword>
<dbReference type="InterPro" id="IPR042115">
    <property type="entry name" value="PriA_3primeBD_sf"/>
</dbReference>
<keyword evidence="2" id="KW-0067">ATP-binding</keyword>
<dbReference type="Pfam" id="PF17764">
    <property type="entry name" value="PriA_3primeBD"/>
    <property type="match status" value="1"/>
</dbReference>
<sequence>MSRQDVVNVIPYARLPWNAPYFFSYLIPSSLPTLHIGAWVSIPFRNATLHGLVVSINAAHETKMPLKPLYGLVPYMPVGKPFVRLISAVAQDTLNHPSRFLKLAHIRSPEPFMSTVKSRSSYRRKRKDKPILVWWSREFVRNKYIIERAHAFMSAQHLILAPTNERIFEIIDLLNKNKIDAVSFTSRTSQKEIATLVLRTLSGAPCVVVGTRAALFLPFARLCAITIDDEEHPAFTQTAPPPRYHLHRIVEFMRALYQAEVLTLSACPSFAAFHKSDIRERPLQGNETAVDIIDCSKNNLTLNPLHPQVLDRMRSILQNKKNALIITAQSGYASFLKCNECHYIFRCPACAHLLSRETAESDELICVRCGYREAIPPFCPHCNGLFLRFTGFGPARIIEYLRSQSIPSGDLKSALREPSCVVGKVNDTIHGLHRPIGMVALINTDVLLARPWFTATERTFQELTKWRMLSKRYHATFCIQTSVPDHPVCAALLGDTISFYNEELKLRKKLSYPPFARIIHIIIPLPHPHAESKLKPQIDALVKNVKACGFSSTPLIFVYRRKIKSMAFSIRGDESGNQKNYDHIFQLLKSELPARAVIDVDPDSL</sequence>
<evidence type="ECO:0000313" key="6">
    <source>
        <dbReference type="Proteomes" id="UP000178264"/>
    </source>
</evidence>
<dbReference type="GO" id="GO:0003677">
    <property type="term" value="F:DNA binding"/>
    <property type="evidence" value="ECO:0007669"/>
    <property type="project" value="UniProtKB-KW"/>
</dbReference>
<reference evidence="5 6" key="1">
    <citation type="journal article" date="2016" name="Nat. Commun.">
        <title>Thousands of microbial genomes shed light on interconnected biogeochemical processes in an aquifer system.</title>
        <authorList>
            <person name="Anantharaman K."/>
            <person name="Brown C.T."/>
            <person name="Hug L.A."/>
            <person name="Sharon I."/>
            <person name="Castelle C.J."/>
            <person name="Probst A.J."/>
            <person name="Thomas B.C."/>
            <person name="Singh A."/>
            <person name="Wilkins M.J."/>
            <person name="Karaoz U."/>
            <person name="Brodie E.L."/>
            <person name="Williams K.H."/>
            <person name="Hubbard S.S."/>
            <person name="Banfield J.F."/>
        </authorList>
    </citation>
    <scope>NUCLEOTIDE SEQUENCE [LARGE SCALE GENOMIC DNA]</scope>
</reference>
<dbReference type="Proteomes" id="UP000178264">
    <property type="component" value="Unassembled WGS sequence"/>
</dbReference>
<dbReference type="GO" id="GO:0006270">
    <property type="term" value="P:DNA replication initiation"/>
    <property type="evidence" value="ECO:0007669"/>
    <property type="project" value="TreeGrafter"/>
</dbReference>
<dbReference type="GO" id="GO:0005524">
    <property type="term" value="F:ATP binding"/>
    <property type="evidence" value="ECO:0007669"/>
    <property type="project" value="UniProtKB-KW"/>
</dbReference>
<dbReference type="GO" id="GO:0006310">
    <property type="term" value="P:DNA recombination"/>
    <property type="evidence" value="ECO:0007669"/>
    <property type="project" value="TreeGrafter"/>
</dbReference>
<dbReference type="Gene3D" id="3.40.50.300">
    <property type="entry name" value="P-loop containing nucleotide triphosphate hydrolases"/>
    <property type="match status" value="1"/>
</dbReference>
<feature type="domain" description="Primosomal protein N' 3' DNA-binding" evidence="4">
    <location>
        <begin position="19"/>
        <end position="104"/>
    </location>
</feature>
<dbReference type="PANTHER" id="PTHR30580:SF0">
    <property type="entry name" value="PRIMOSOMAL PROTEIN N"/>
    <property type="match status" value="1"/>
</dbReference>
<evidence type="ECO:0000259" key="4">
    <source>
        <dbReference type="Pfam" id="PF17764"/>
    </source>
</evidence>
<dbReference type="EMBL" id="MGER01000006">
    <property type="protein sequence ID" value="OGL88908.1"/>
    <property type="molecule type" value="Genomic_DNA"/>
</dbReference>
<accession>A0A1F7VFK2</accession>